<keyword evidence="5 7" id="KW-0460">Magnesium</keyword>
<dbReference type="Gene3D" id="3.40.50.2020">
    <property type="match status" value="1"/>
</dbReference>
<dbReference type="GO" id="GO:0044205">
    <property type="term" value="P:'de novo' UMP biosynthetic process"/>
    <property type="evidence" value="ECO:0007669"/>
    <property type="project" value="UniProtKB-UniRule"/>
</dbReference>
<dbReference type="NCBIfam" id="TIGR00336">
    <property type="entry name" value="pyrE"/>
    <property type="match status" value="1"/>
</dbReference>
<dbReference type="FunFam" id="3.40.50.2020:FF:000029">
    <property type="entry name" value="Orotate phosphoribosyltransferase"/>
    <property type="match status" value="1"/>
</dbReference>
<name>A0A1C0AMC4_9ACTN</name>
<comment type="cofactor">
    <cofactor evidence="7">
        <name>Mg(2+)</name>
        <dbReference type="ChEBI" id="CHEBI:18420"/>
    </cofactor>
</comment>
<evidence type="ECO:0000256" key="1">
    <source>
        <dbReference type="ARBA" id="ARBA00004889"/>
    </source>
</evidence>
<dbReference type="RefSeq" id="WP_068751591.1">
    <property type="nucleotide sequence ID" value="NZ_LR214441.1"/>
</dbReference>
<reference evidence="9" key="1">
    <citation type="submission" date="2016-07" db="EMBL/GenBank/DDBJ databases">
        <authorList>
            <person name="Florea S."/>
            <person name="Webb J.S."/>
            <person name="Jaromczyk J."/>
            <person name="Schardl C.L."/>
        </authorList>
    </citation>
    <scope>NUCLEOTIDE SEQUENCE [LARGE SCALE GENOMIC DNA]</scope>
    <source>
        <strain evidence="9">IPBSL-7</strain>
    </source>
</reference>
<comment type="function">
    <text evidence="7">Catalyzes the transfer of a ribosyl phosphate group from 5-phosphoribose 1-diphosphate to orotate, leading to the formation of orotidine monophosphate (OMP).</text>
</comment>
<evidence type="ECO:0000256" key="5">
    <source>
        <dbReference type="ARBA" id="ARBA00022842"/>
    </source>
</evidence>
<dbReference type="InterPro" id="IPR023031">
    <property type="entry name" value="OPRT"/>
</dbReference>
<dbReference type="Pfam" id="PF00156">
    <property type="entry name" value="Pribosyltran"/>
    <property type="match status" value="1"/>
</dbReference>
<dbReference type="PANTHER" id="PTHR19278">
    <property type="entry name" value="OROTATE PHOSPHORIBOSYLTRANSFERASE"/>
    <property type="match status" value="1"/>
</dbReference>
<organism evidence="8 9">
    <name type="scientific">Tessaracoccus lapidicaptus</name>
    <dbReference type="NCBI Taxonomy" id="1427523"/>
    <lineage>
        <taxon>Bacteria</taxon>
        <taxon>Bacillati</taxon>
        <taxon>Actinomycetota</taxon>
        <taxon>Actinomycetes</taxon>
        <taxon>Propionibacteriales</taxon>
        <taxon>Propionibacteriaceae</taxon>
        <taxon>Tessaracoccus</taxon>
    </lineage>
</organism>
<dbReference type="HAMAP" id="MF_01208">
    <property type="entry name" value="PyrE"/>
    <property type="match status" value="1"/>
</dbReference>
<proteinExistence type="inferred from homology"/>
<evidence type="ECO:0000256" key="7">
    <source>
        <dbReference type="HAMAP-Rule" id="MF_01208"/>
    </source>
</evidence>
<feature type="binding site" evidence="7">
    <location>
        <position position="101"/>
    </location>
    <ligand>
        <name>5-phospho-alpha-D-ribose 1-diphosphate</name>
        <dbReference type="ChEBI" id="CHEBI:58017"/>
        <note>ligand shared between dimeric partners</note>
    </ligand>
</feature>
<comment type="pathway">
    <text evidence="1 7">Pyrimidine metabolism; UMP biosynthesis via de novo pathway; UMP from orotate: step 1/2.</text>
</comment>
<accession>A0A1C0AMC4</accession>
<comment type="subunit">
    <text evidence="7">Homodimer.</text>
</comment>
<dbReference type="PANTHER" id="PTHR19278:SF9">
    <property type="entry name" value="URIDINE 5'-MONOPHOSPHATE SYNTHASE"/>
    <property type="match status" value="1"/>
</dbReference>
<dbReference type="GO" id="GO:0019856">
    <property type="term" value="P:pyrimidine nucleobase biosynthetic process"/>
    <property type="evidence" value="ECO:0007669"/>
    <property type="project" value="TreeGrafter"/>
</dbReference>
<feature type="binding site" evidence="7">
    <location>
        <position position="99"/>
    </location>
    <ligand>
        <name>5-phospho-alpha-D-ribose 1-diphosphate</name>
        <dbReference type="ChEBI" id="CHEBI:58017"/>
        <note>ligand shared between dimeric partners</note>
    </ligand>
</feature>
<keyword evidence="4 7" id="KW-0808">Transferase</keyword>
<evidence type="ECO:0000256" key="6">
    <source>
        <dbReference type="ARBA" id="ARBA00022975"/>
    </source>
</evidence>
<dbReference type="UniPathway" id="UPA00070">
    <property type="reaction ID" value="UER00119"/>
</dbReference>
<feature type="binding site" description="in other chain" evidence="7">
    <location>
        <position position="96"/>
    </location>
    <ligand>
        <name>5-phospho-alpha-D-ribose 1-diphosphate</name>
        <dbReference type="ChEBI" id="CHEBI:58017"/>
        <note>ligand shared between dimeric partners</note>
    </ligand>
</feature>
<dbReference type="Proteomes" id="UP000093501">
    <property type="component" value="Unassembled WGS sequence"/>
</dbReference>
<dbReference type="AlphaFoldDB" id="A0A1C0AMC4"/>
<dbReference type="InterPro" id="IPR004467">
    <property type="entry name" value="Or_phspho_trans_dom"/>
</dbReference>
<protein>
    <recommendedName>
        <fullName evidence="2 7">Orotate phosphoribosyltransferase</fullName>
        <shortName evidence="7">OPRT</shortName>
        <shortName evidence="7">OPRTase</shortName>
        <ecNumber evidence="2 7">2.4.2.10</ecNumber>
    </recommendedName>
</protein>
<comment type="similarity">
    <text evidence="7">Belongs to the purine/pyrimidine phosphoribosyltransferase family. PyrE subfamily.</text>
</comment>
<dbReference type="EC" id="2.4.2.10" evidence="2 7"/>
<feature type="binding site" evidence="7">
    <location>
        <position position="95"/>
    </location>
    <ligand>
        <name>5-phospho-alpha-D-ribose 1-diphosphate</name>
        <dbReference type="ChEBI" id="CHEBI:58017"/>
        <note>ligand shared between dimeric partners</note>
    </ligand>
</feature>
<feature type="binding site" description="in other chain" evidence="7">
    <location>
        <begin position="121"/>
        <end position="129"/>
    </location>
    <ligand>
        <name>5-phospho-alpha-D-ribose 1-diphosphate</name>
        <dbReference type="ChEBI" id="CHEBI:58017"/>
        <note>ligand shared between dimeric partners</note>
    </ligand>
</feature>
<dbReference type="InterPro" id="IPR000836">
    <property type="entry name" value="PRTase_dom"/>
</dbReference>
<evidence type="ECO:0000256" key="4">
    <source>
        <dbReference type="ARBA" id="ARBA00022679"/>
    </source>
</evidence>
<keyword evidence="3 7" id="KW-0328">Glycosyltransferase</keyword>
<keyword evidence="6 7" id="KW-0665">Pyrimidine biosynthesis</keyword>
<dbReference type="GO" id="GO:0004588">
    <property type="term" value="F:orotate phosphoribosyltransferase activity"/>
    <property type="evidence" value="ECO:0007669"/>
    <property type="project" value="UniProtKB-UniRule"/>
</dbReference>
<feature type="binding site" evidence="7">
    <location>
        <position position="125"/>
    </location>
    <ligand>
        <name>orotate</name>
        <dbReference type="ChEBI" id="CHEBI:30839"/>
    </ligand>
</feature>
<comment type="caution">
    <text evidence="7">Lacks conserved residue(s) required for the propagation of feature annotation.</text>
</comment>
<dbReference type="CDD" id="cd06223">
    <property type="entry name" value="PRTases_typeI"/>
    <property type="match status" value="1"/>
</dbReference>
<evidence type="ECO:0000313" key="9">
    <source>
        <dbReference type="Proteomes" id="UP000093501"/>
    </source>
</evidence>
<feature type="binding site" evidence="7">
    <location>
        <position position="153"/>
    </location>
    <ligand>
        <name>orotate</name>
        <dbReference type="ChEBI" id="CHEBI:30839"/>
    </ligand>
</feature>
<comment type="caution">
    <text evidence="8">The sequence shown here is derived from an EMBL/GenBank/DDBJ whole genome shotgun (WGS) entry which is preliminary data.</text>
</comment>
<evidence type="ECO:0000256" key="2">
    <source>
        <dbReference type="ARBA" id="ARBA00011971"/>
    </source>
</evidence>
<dbReference type="GO" id="GO:0000287">
    <property type="term" value="F:magnesium ion binding"/>
    <property type="evidence" value="ECO:0007669"/>
    <property type="project" value="UniProtKB-UniRule"/>
</dbReference>
<comment type="catalytic activity">
    <reaction evidence="7">
        <text>orotidine 5'-phosphate + diphosphate = orotate + 5-phospho-alpha-D-ribose 1-diphosphate</text>
        <dbReference type="Rhea" id="RHEA:10380"/>
        <dbReference type="ChEBI" id="CHEBI:30839"/>
        <dbReference type="ChEBI" id="CHEBI:33019"/>
        <dbReference type="ChEBI" id="CHEBI:57538"/>
        <dbReference type="ChEBI" id="CHEBI:58017"/>
        <dbReference type="EC" id="2.4.2.10"/>
    </reaction>
</comment>
<keyword evidence="9" id="KW-1185">Reference proteome</keyword>
<evidence type="ECO:0000256" key="3">
    <source>
        <dbReference type="ARBA" id="ARBA00022676"/>
    </source>
</evidence>
<dbReference type="InterPro" id="IPR029057">
    <property type="entry name" value="PRTase-like"/>
</dbReference>
<sequence length="180" mass="18701">MTDRSDLIAHIKDLAVVHGRVTLASGKEADYYIDMRRVTLDGAASPLVGRVMNELVADLDFDAVGGLTLGADPVATAMLHARAAAGGRLDAFVVRKSAKEHGMQRRIEGTDVAGRRVLVVEDTSTTGGSALTAVEAVREAGGEVVAVAVVVDRGTGAAERVGDAGLEYRYAVDLADLGLS</sequence>
<evidence type="ECO:0000313" key="8">
    <source>
        <dbReference type="EMBL" id="OCL33833.1"/>
    </source>
</evidence>
<dbReference type="SUPFAM" id="SSF53271">
    <property type="entry name" value="PRTase-like"/>
    <property type="match status" value="1"/>
</dbReference>
<dbReference type="EMBL" id="MBQD01000021">
    <property type="protein sequence ID" value="OCL33833.1"/>
    <property type="molecule type" value="Genomic_DNA"/>
</dbReference>
<gene>
    <name evidence="7" type="primary">pyrE</name>
    <name evidence="8" type="ORF">BCR15_04150</name>
</gene>